<evidence type="ECO:0000313" key="1">
    <source>
        <dbReference type="EMBL" id="KAI3777016.1"/>
    </source>
</evidence>
<reference evidence="2" key="1">
    <citation type="journal article" date="2022" name="Mol. Ecol. Resour.">
        <title>The genomes of chicory, endive, great burdock and yacon provide insights into Asteraceae palaeo-polyploidization history and plant inulin production.</title>
        <authorList>
            <person name="Fan W."/>
            <person name="Wang S."/>
            <person name="Wang H."/>
            <person name="Wang A."/>
            <person name="Jiang F."/>
            <person name="Liu H."/>
            <person name="Zhao H."/>
            <person name="Xu D."/>
            <person name="Zhang Y."/>
        </authorList>
    </citation>
    <scope>NUCLEOTIDE SEQUENCE [LARGE SCALE GENOMIC DNA]</scope>
    <source>
        <strain evidence="2">cv. Yunnan</strain>
    </source>
</reference>
<organism evidence="1 2">
    <name type="scientific">Smallanthus sonchifolius</name>
    <dbReference type="NCBI Taxonomy" id="185202"/>
    <lineage>
        <taxon>Eukaryota</taxon>
        <taxon>Viridiplantae</taxon>
        <taxon>Streptophyta</taxon>
        <taxon>Embryophyta</taxon>
        <taxon>Tracheophyta</taxon>
        <taxon>Spermatophyta</taxon>
        <taxon>Magnoliopsida</taxon>
        <taxon>eudicotyledons</taxon>
        <taxon>Gunneridae</taxon>
        <taxon>Pentapetalae</taxon>
        <taxon>asterids</taxon>
        <taxon>campanulids</taxon>
        <taxon>Asterales</taxon>
        <taxon>Asteraceae</taxon>
        <taxon>Asteroideae</taxon>
        <taxon>Heliantheae alliance</taxon>
        <taxon>Millerieae</taxon>
        <taxon>Smallanthus</taxon>
    </lineage>
</organism>
<dbReference type="EMBL" id="CM042032">
    <property type="protein sequence ID" value="KAI3777016.1"/>
    <property type="molecule type" value="Genomic_DNA"/>
</dbReference>
<name>A0ACB9G1R4_9ASTR</name>
<comment type="caution">
    <text evidence="1">The sequence shown here is derived from an EMBL/GenBank/DDBJ whole genome shotgun (WGS) entry which is preliminary data.</text>
</comment>
<dbReference type="Proteomes" id="UP001056120">
    <property type="component" value="Linkage Group LG15"/>
</dbReference>
<proteinExistence type="predicted"/>
<keyword evidence="2" id="KW-1185">Reference proteome</keyword>
<evidence type="ECO:0000313" key="2">
    <source>
        <dbReference type="Proteomes" id="UP001056120"/>
    </source>
</evidence>
<protein>
    <submittedName>
        <fullName evidence="1">Uncharacterized protein</fullName>
    </submittedName>
</protein>
<gene>
    <name evidence="1" type="ORF">L1987_46809</name>
</gene>
<accession>A0ACB9G1R4</accession>
<sequence>MVGMPLVLRDEENYRKFAELYGRTVDDGVFSWDGIDISAGYCLVLTEIGNRIDEGVNLAWKNRVYPVWVSERMVNSVLRHTRRSARNLIGEKKRLGAWAWGRFPSHACSQDDGAGDRFDACFSRDSCPSAGSQPAEDLMRHSPMEVSGINPQRCDSPPDKIDGGSSCYSQEFEDTIRAGVGLGIHLEGFENQVRLLIDGEGDQIVSQ</sequence>
<reference evidence="1 2" key="2">
    <citation type="journal article" date="2022" name="Mol. Ecol. Resour.">
        <title>The genomes of chicory, endive, great burdock and yacon provide insights into Asteraceae paleo-polyploidization history and plant inulin production.</title>
        <authorList>
            <person name="Fan W."/>
            <person name="Wang S."/>
            <person name="Wang H."/>
            <person name="Wang A."/>
            <person name="Jiang F."/>
            <person name="Liu H."/>
            <person name="Zhao H."/>
            <person name="Xu D."/>
            <person name="Zhang Y."/>
        </authorList>
    </citation>
    <scope>NUCLEOTIDE SEQUENCE [LARGE SCALE GENOMIC DNA]</scope>
    <source>
        <strain evidence="2">cv. Yunnan</strain>
        <tissue evidence="1">Leaves</tissue>
    </source>
</reference>